<evidence type="ECO:0000259" key="1">
    <source>
        <dbReference type="Pfam" id="PF02589"/>
    </source>
</evidence>
<dbReference type="EMBL" id="MNQH01000001">
    <property type="protein sequence ID" value="OKY96660.1"/>
    <property type="molecule type" value="Genomic_DNA"/>
</dbReference>
<evidence type="ECO:0000313" key="3">
    <source>
        <dbReference type="Proteomes" id="UP000187417"/>
    </source>
</evidence>
<comment type="caution">
    <text evidence="2">The sequence shown here is derived from an EMBL/GenBank/DDBJ whole genome shotgun (WGS) entry which is preliminary data.</text>
</comment>
<dbReference type="InterPro" id="IPR037171">
    <property type="entry name" value="NagB/RpiA_transferase-like"/>
</dbReference>
<sequence>MNSKEIILNRIAGAAMPPVDYPAFDFTPLRFEDRTAAFAEAVKAAGGQVVAADGNPLTELIRRYYPDAKTIASVLPEAHATIDPDTVDDARKLIDIDLGVIDGCFGVAENGAVWIRQDIRHKALYFGATALMILIPRDALVDTMHEALARPELDDFEYGCFMSGPSKTADIEQALVFGAHGSMSITVVLR</sequence>
<dbReference type="InterPro" id="IPR003741">
    <property type="entry name" value="LUD_dom"/>
</dbReference>
<dbReference type="InterPro" id="IPR024185">
    <property type="entry name" value="FTHF_cligase-like_sf"/>
</dbReference>
<dbReference type="STRING" id="28117.BHV66_00915"/>
<dbReference type="Proteomes" id="UP000187417">
    <property type="component" value="Unassembled WGS sequence"/>
</dbReference>
<dbReference type="Gene3D" id="3.40.50.10420">
    <property type="entry name" value="NagB/RpiA/CoA transferase-like"/>
    <property type="match status" value="1"/>
</dbReference>
<gene>
    <name evidence="2" type="ORF">BHV66_00915</name>
</gene>
<accession>A0A1Q6FCQ1</accession>
<protein>
    <recommendedName>
        <fullName evidence="1">LUD domain-containing protein</fullName>
    </recommendedName>
</protein>
<dbReference type="Pfam" id="PF02589">
    <property type="entry name" value="LUD_dom"/>
    <property type="match status" value="1"/>
</dbReference>
<dbReference type="AlphaFoldDB" id="A0A1Q6FCQ1"/>
<proteinExistence type="predicted"/>
<dbReference type="RefSeq" id="WP_278338892.1">
    <property type="nucleotide sequence ID" value="NZ_DBGBHC010000041.1"/>
</dbReference>
<organism evidence="2 3">
    <name type="scientific">Alistipes putredinis</name>
    <dbReference type="NCBI Taxonomy" id="28117"/>
    <lineage>
        <taxon>Bacteria</taxon>
        <taxon>Pseudomonadati</taxon>
        <taxon>Bacteroidota</taxon>
        <taxon>Bacteroidia</taxon>
        <taxon>Bacteroidales</taxon>
        <taxon>Rikenellaceae</taxon>
        <taxon>Alistipes</taxon>
    </lineage>
</organism>
<name>A0A1Q6FCQ1_9BACT</name>
<reference evidence="2 3" key="1">
    <citation type="journal article" date="2016" name="Nat. Biotechnol.">
        <title>Measurement of bacterial replication rates in microbial communities.</title>
        <authorList>
            <person name="Brown C.T."/>
            <person name="Olm M.R."/>
            <person name="Thomas B.C."/>
            <person name="Banfield J.F."/>
        </authorList>
    </citation>
    <scope>NUCLEOTIDE SEQUENCE [LARGE SCALE GENOMIC DNA]</scope>
    <source>
        <strain evidence="2">CAG:67_53_122</strain>
    </source>
</reference>
<dbReference type="PANTHER" id="PTHR43682:SF1">
    <property type="entry name" value="LACTATE UTILIZATION PROTEIN C"/>
    <property type="match status" value="1"/>
</dbReference>
<dbReference type="SUPFAM" id="SSF100950">
    <property type="entry name" value="NagB/RpiA/CoA transferase-like"/>
    <property type="match status" value="1"/>
</dbReference>
<evidence type="ECO:0000313" key="2">
    <source>
        <dbReference type="EMBL" id="OKY96660.1"/>
    </source>
</evidence>
<dbReference type="PANTHER" id="PTHR43682">
    <property type="entry name" value="LACTATE UTILIZATION PROTEIN C"/>
    <property type="match status" value="1"/>
</dbReference>
<feature type="domain" description="LUD" evidence="1">
    <location>
        <begin position="90"/>
        <end position="189"/>
    </location>
</feature>